<dbReference type="SUPFAM" id="SSF109604">
    <property type="entry name" value="HD-domain/PDEase-like"/>
    <property type="match status" value="1"/>
</dbReference>
<dbReference type="InterPro" id="IPR006674">
    <property type="entry name" value="HD_domain"/>
</dbReference>
<reference evidence="2 3" key="1">
    <citation type="submission" date="2018-06" db="EMBL/GenBank/DDBJ databases">
        <title>Complete Genomes of Monosporascus.</title>
        <authorList>
            <person name="Robinson A.J."/>
            <person name="Natvig D.O."/>
        </authorList>
    </citation>
    <scope>NUCLEOTIDE SEQUENCE [LARGE SCALE GENOMIC DNA]</scope>
    <source>
        <strain evidence="2 3">CBS 110550</strain>
    </source>
</reference>
<dbReference type="PANTHER" id="PTHR33594">
    <property type="entry name" value="SUPERFAMILY HYDROLASE, PUTATIVE (AFU_ORTHOLOGUE AFUA_1G03035)-RELATED"/>
    <property type="match status" value="1"/>
</dbReference>
<dbReference type="EMBL" id="QJNU01000478">
    <property type="protein sequence ID" value="RYO97959.1"/>
    <property type="molecule type" value="Genomic_DNA"/>
</dbReference>
<proteinExistence type="predicted"/>
<feature type="domain" description="HD/PDEase" evidence="1">
    <location>
        <begin position="28"/>
        <end position="153"/>
    </location>
</feature>
<comment type="caution">
    <text evidence="2">The sequence shown here is derived from an EMBL/GenBank/DDBJ whole genome shotgun (WGS) entry which is preliminary data.</text>
</comment>
<dbReference type="Gene3D" id="1.10.3210.50">
    <property type="match status" value="1"/>
</dbReference>
<sequence>MAVTKSSEDQQLISAVTDYVKEYMANYDGSHDFNHIQRVLALAQHIHAQSPATPVRDPQVVVLSALLHDVGDKKYLKPGEEASTLVYNLLCSLGAEEQLAQKVQAVCLGVSYSSEIKDPARVQELIKAHPELAVVQDADRLDAIGSIGIGRVFTFTGARTKGSMNDSIQHFHDKLLRLKDMMKTDVGRKLAEERTERMQSFLGWWAEEAALSSGSPVSASA</sequence>
<organism evidence="2 3">
    <name type="scientific">Monosporascus ibericus</name>
    <dbReference type="NCBI Taxonomy" id="155417"/>
    <lineage>
        <taxon>Eukaryota</taxon>
        <taxon>Fungi</taxon>
        <taxon>Dikarya</taxon>
        <taxon>Ascomycota</taxon>
        <taxon>Pezizomycotina</taxon>
        <taxon>Sordariomycetes</taxon>
        <taxon>Xylariomycetidae</taxon>
        <taxon>Xylariales</taxon>
        <taxon>Xylariales incertae sedis</taxon>
        <taxon>Monosporascus</taxon>
    </lineage>
</organism>
<protein>
    <recommendedName>
        <fullName evidence="1">HD/PDEase domain-containing protein</fullName>
    </recommendedName>
</protein>
<dbReference type="PANTHER" id="PTHR33594:SF1">
    <property type="entry name" value="HD_PDEASE DOMAIN-CONTAINING PROTEIN"/>
    <property type="match status" value="1"/>
</dbReference>
<dbReference type="STRING" id="155417.A0A4Q4T2L3"/>
<evidence type="ECO:0000313" key="3">
    <source>
        <dbReference type="Proteomes" id="UP000293360"/>
    </source>
</evidence>
<dbReference type="CDD" id="cd00077">
    <property type="entry name" value="HDc"/>
    <property type="match status" value="1"/>
</dbReference>
<dbReference type="InterPro" id="IPR003607">
    <property type="entry name" value="HD/PDEase_dom"/>
</dbReference>
<dbReference type="AlphaFoldDB" id="A0A4Q4T2L3"/>
<evidence type="ECO:0000259" key="1">
    <source>
        <dbReference type="SMART" id="SM00471"/>
    </source>
</evidence>
<dbReference type="Pfam" id="PF01966">
    <property type="entry name" value="HD"/>
    <property type="match status" value="1"/>
</dbReference>
<accession>A0A4Q4T2L3</accession>
<dbReference type="OrthoDB" id="16547at2759"/>
<gene>
    <name evidence="2" type="ORF">DL764_007220</name>
</gene>
<dbReference type="SMART" id="SM00471">
    <property type="entry name" value="HDc"/>
    <property type="match status" value="1"/>
</dbReference>
<evidence type="ECO:0000313" key="2">
    <source>
        <dbReference type="EMBL" id="RYO97959.1"/>
    </source>
</evidence>
<name>A0A4Q4T2L3_9PEZI</name>
<keyword evidence="3" id="KW-1185">Reference proteome</keyword>
<dbReference type="Proteomes" id="UP000293360">
    <property type="component" value="Unassembled WGS sequence"/>
</dbReference>